<reference evidence="1 2" key="1">
    <citation type="submission" date="2019-11" db="EMBL/GenBank/DDBJ databases">
        <authorList>
            <person name="Holert J."/>
        </authorList>
    </citation>
    <scope>NUCLEOTIDE SEQUENCE [LARGE SCALE GENOMIC DNA]</scope>
    <source>
        <strain evidence="1">SB11_3</strain>
    </source>
</reference>
<dbReference type="Proteomes" id="UP000441399">
    <property type="component" value="Unassembled WGS sequence"/>
</dbReference>
<dbReference type="EMBL" id="CACSIO010000011">
    <property type="protein sequence ID" value="CAA0104127.1"/>
    <property type="molecule type" value="Genomic_DNA"/>
</dbReference>
<sequence length="44" mass="5050">MARSIPLLFSRCFNRRFVSFPIIVDTHPVFSALFIVCTEGDCNE</sequence>
<evidence type="ECO:0000313" key="1">
    <source>
        <dbReference type="EMBL" id="CAA0104127.1"/>
    </source>
</evidence>
<protein>
    <submittedName>
        <fullName evidence="1">Uncharacterized protein</fullName>
    </submittedName>
</protein>
<dbReference type="AlphaFoldDB" id="A0A5S9PJ44"/>
<gene>
    <name evidence="1" type="ORF">OPDIPICF_04613</name>
</gene>
<accession>A0A5S9PJ44</accession>
<name>A0A5S9PJ44_9GAMM</name>
<evidence type="ECO:0000313" key="2">
    <source>
        <dbReference type="Proteomes" id="UP000441399"/>
    </source>
</evidence>
<organism evidence="1 2">
    <name type="scientific">BD1-7 clade bacterium</name>
    <dbReference type="NCBI Taxonomy" id="2029982"/>
    <lineage>
        <taxon>Bacteria</taxon>
        <taxon>Pseudomonadati</taxon>
        <taxon>Pseudomonadota</taxon>
        <taxon>Gammaproteobacteria</taxon>
        <taxon>Cellvibrionales</taxon>
        <taxon>Spongiibacteraceae</taxon>
        <taxon>BD1-7 clade</taxon>
    </lineage>
</organism>
<proteinExistence type="predicted"/>
<keyword evidence="2" id="KW-1185">Reference proteome</keyword>